<dbReference type="Proteomes" id="UP000005237">
    <property type="component" value="Unassembled WGS sequence"/>
</dbReference>
<feature type="compositionally biased region" description="Basic and acidic residues" evidence="1">
    <location>
        <begin position="18"/>
        <end position="28"/>
    </location>
</feature>
<keyword evidence="3" id="KW-1185">Reference proteome</keyword>
<reference evidence="2" key="2">
    <citation type="submission" date="2022-06" db="UniProtKB">
        <authorList>
            <consortium name="EnsemblMetazoa"/>
        </authorList>
    </citation>
    <scope>IDENTIFICATION</scope>
    <source>
        <strain evidence="2">DF5081</strain>
    </source>
</reference>
<feature type="region of interest" description="Disordered" evidence="1">
    <location>
        <begin position="1"/>
        <end position="41"/>
    </location>
</feature>
<dbReference type="AlphaFoldDB" id="A0A8R1IHJ8"/>
<name>A0A8R1IHJ8_CAEJA</name>
<evidence type="ECO:0000313" key="2">
    <source>
        <dbReference type="EnsemblMetazoa" id="CJA29066.1"/>
    </source>
</evidence>
<accession>A0A8R1IHJ8</accession>
<sequence>MPGKSVGRSVKRKNGILENKENARRLTDKAPQASGTRWETLCPTSKVHHDKKYSISGKKSNSDKKAFWNSFFRLKITTNTFRPSKPDNLQTKSCESLAKADEPLCPANEVHAYGLLKLEN</sequence>
<organism evidence="2 3">
    <name type="scientific">Caenorhabditis japonica</name>
    <dbReference type="NCBI Taxonomy" id="281687"/>
    <lineage>
        <taxon>Eukaryota</taxon>
        <taxon>Metazoa</taxon>
        <taxon>Ecdysozoa</taxon>
        <taxon>Nematoda</taxon>
        <taxon>Chromadorea</taxon>
        <taxon>Rhabditida</taxon>
        <taxon>Rhabditina</taxon>
        <taxon>Rhabditomorpha</taxon>
        <taxon>Rhabditoidea</taxon>
        <taxon>Rhabditidae</taxon>
        <taxon>Peloderinae</taxon>
        <taxon>Caenorhabditis</taxon>
    </lineage>
</organism>
<reference evidence="3" key="1">
    <citation type="submission" date="2010-08" db="EMBL/GenBank/DDBJ databases">
        <authorList>
            <consortium name="Caenorhabditis japonica Sequencing Consortium"/>
            <person name="Wilson R.K."/>
        </authorList>
    </citation>
    <scope>NUCLEOTIDE SEQUENCE [LARGE SCALE GENOMIC DNA]</scope>
    <source>
        <strain evidence="3">DF5081</strain>
    </source>
</reference>
<protein>
    <submittedName>
        <fullName evidence="2">Uncharacterized protein</fullName>
    </submittedName>
</protein>
<proteinExistence type="predicted"/>
<evidence type="ECO:0000256" key="1">
    <source>
        <dbReference type="SAM" id="MobiDB-lite"/>
    </source>
</evidence>
<dbReference type="EnsemblMetazoa" id="CJA29066.1">
    <property type="protein sequence ID" value="CJA29066.1"/>
    <property type="gene ID" value="WBGene00184640"/>
</dbReference>
<evidence type="ECO:0000313" key="3">
    <source>
        <dbReference type="Proteomes" id="UP000005237"/>
    </source>
</evidence>